<keyword evidence="1" id="KW-0472">Membrane</keyword>
<protein>
    <submittedName>
        <fullName evidence="2">Uncharacterized protein</fullName>
    </submittedName>
</protein>
<organism evidence="2">
    <name type="scientific">uncultured Pyrinomonadaceae bacterium</name>
    <dbReference type="NCBI Taxonomy" id="2283094"/>
    <lineage>
        <taxon>Bacteria</taxon>
        <taxon>Pseudomonadati</taxon>
        <taxon>Acidobacteriota</taxon>
        <taxon>Blastocatellia</taxon>
        <taxon>Blastocatellales</taxon>
        <taxon>Pyrinomonadaceae</taxon>
        <taxon>environmental samples</taxon>
    </lineage>
</organism>
<feature type="transmembrane region" description="Helical" evidence="1">
    <location>
        <begin position="12"/>
        <end position="30"/>
    </location>
</feature>
<accession>A0A6J4P682</accession>
<evidence type="ECO:0000313" key="2">
    <source>
        <dbReference type="EMBL" id="CAA9403922.1"/>
    </source>
</evidence>
<sequence>MKRGFKKFRCQKVSGFRFFGISVLIVNYNLKPDKQKPET</sequence>
<evidence type="ECO:0000256" key="1">
    <source>
        <dbReference type="SAM" id="Phobius"/>
    </source>
</evidence>
<dbReference type="EMBL" id="CADCUR010000154">
    <property type="protein sequence ID" value="CAA9403922.1"/>
    <property type="molecule type" value="Genomic_DNA"/>
</dbReference>
<proteinExistence type="predicted"/>
<gene>
    <name evidence="2" type="ORF">AVDCRST_MAG74-1820</name>
</gene>
<keyword evidence="1" id="KW-0812">Transmembrane</keyword>
<reference evidence="2" key="1">
    <citation type="submission" date="2020-02" db="EMBL/GenBank/DDBJ databases">
        <authorList>
            <person name="Meier V. D."/>
        </authorList>
    </citation>
    <scope>NUCLEOTIDE SEQUENCE</scope>
    <source>
        <strain evidence="2">AVDCRST_MAG74</strain>
    </source>
</reference>
<keyword evidence="1" id="KW-1133">Transmembrane helix</keyword>
<dbReference type="AlphaFoldDB" id="A0A6J4P682"/>
<name>A0A6J4P682_9BACT</name>